<protein>
    <submittedName>
        <fullName evidence="1">Uncharacterized protein</fullName>
    </submittedName>
</protein>
<gene>
    <name evidence="1" type="ORF">PAXRUDRAFT_159921</name>
</gene>
<feature type="non-terminal residue" evidence="1">
    <location>
        <position position="1"/>
    </location>
</feature>
<reference evidence="2" key="2">
    <citation type="submission" date="2015-01" db="EMBL/GenBank/DDBJ databases">
        <title>Evolutionary Origins and Diversification of the Mycorrhizal Mutualists.</title>
        <authorList>
            <consortium name="DOE Joint Genome Institute"/>
            <consortium name="Mycorrhizal Genomics Consortium"/>
            <person name="Kohler A."/>
            <person name="Kuo A."/>
            <person name="Nagy L.G."/>
            <person name="Floudas D."/>
            <person name="Copeland A."/>
            <person name="Barry K.W."/>
            <person name="Cichocki N."/>
            <person name="Veneault-Fourrey C."/>
            <person name="LaButti K."/>
            <person name="Lindquist E.A."/>
            <person name="Lipzen A."/>
            <person name="Lundell T."/>
            <person name="Morin E."/>
            <person name="Murat C."/>
            <person name="Riley R."/>
            <person name="Ohm R."/>
            <person name="Sun H."/>
            <person name="Tunlid A."/>
            <person name="Henrissat B."/>
            <person name="Grigoriev I.V."/>
            <person name="Hibbett D.S."/>
            <person name="Martin F."/>
        </authorList>
    </citation>
    <scope>NUCLEOTIDE SEQUENCE [LARGE SCALE GENOMIC DNA]</scope>
    <source>
        <strain evidence="2">Ve08.2h10</strain>
    </source>
</reference>
<dbReference type="PANTHER" id="PTHR45786:SF74">
    <property type="entry name" value="ATP-DEPENDENT DNA HELICASE"/>
    <property type="match status" value="1"/>
</dbReference>
<proteinExistence type="predicted"/>
<accession>A0A0D0DFT6</accession>
<dbReference type="OrthoDB" id="2272314at2759"/>
<evidence type="ECO:0000313" key="1">
    <source>
        <dbReference type="EMBL" id="KIK79949.1"/>
    </source>
</evidence>
<dbReference type="EMBL" id="KN826141">
    <property type="protein sequence ID" value="KIK79949.1"/>
    <property type="molecule type" value="Genomic_DNA"/>
</dbReference>
<dbReference type="AlphaFoldDB" id="A0A0D0DFT6"/>
<dbReference type="STRING" id="930991.A0A0D0DFT6"/>
<dbReference type="InParanoid" id="A0A0D0DFT6"/>
<organism evidence="1 2">
    <name type="scientific">Paxillus rubicundulus Ve08.2h10</name>
    <dbReference type="NCBI Taxonomy" id="930991"/>
    <lineage>
        <taxon>Eukaryota</taxon>
        <taxon>Fungi</taxon>
        <taxon>Dikarya</taxon>
        <taxon>Basidiomycota</taxon>
        <taxon>Agaricomycotina</taxon>
        <taxon>Agaricomycetes</taxon>
        <taxon>Agaricomycetidae</taxon>
        <taxon>Boletales</taxon>
        <taxon>Paxilineae</taxon>
        <taxon>Paxillaceae</taxon>
        <taxon>Paxillus</taxon>
    </lineage>
</organism>
<keyword evidence="2" id="KW-1185">Reference proteome</keyword>
<dbReference type="HOGENOM" id="CLU_106454_0_0_1"/>
<evidence type="ECO:0000313" key="2">
    <source>
        <dbReference type="Proteomes" id="UP000054538"/>
    </source>
</evidence>
<dbReference type="PANTHER" id="PTHR45786">
    <property type="entry name" value="DNA BINDING PROTEIN-LIKE"/>
    <property type="match status" value="1"/>
</dbReference>
<dbReference type="Proteomes" id="UP000054538">
    <property type="component" value="Unassembled WGS sequence"/>
</dbReference>
<name>A0A0D0DFT6_9AGAM</name>
<sequence length="142" mass="16165">HHLGSMIHECPSCHAFHWRAKWHTNSSEIHPTYGQCCKSGKINIPYLDNVPGELWNLFFAQDDISKEFCQNIHQYNNALAMTSVGGQVDNSVNNGREPYVYKIHGKVYLYHHMGSFLPAGDDAHVFGQLYIYDPAVALNSRM</sequence>
<reference evidence="1 2" key="1">
    <citation type="submission" date="2014-04" db="EMBL/GenBank/DDBJ databases">
        <authorList>
            <consortium name="DOE Joint Genome Institute"/>
            <person name="Kuo A."/>
            <person name="Kohler A."/>
            <person name="Jargeat P."/>
            <person name="Nagy L.G."/>
            <person name="Floudas D."/>
            <person name="Copeland A."/>
            <person name="Barry K.W."/>
            <person name="Cichocki N."/>
            <person name="Veneault-Fourrey C."/>
            <person name="LaButti K."/>
            <person name="Lindquist E.A."/>
            <person name="Lipzen A."/>
            <person name="Lundell T."/>
            <person name="Morin E."/>
            <person name="Murat C."/>
            <person name="Sun H."/>
            <person name="Tunlid A."/>
            <person name="Henrissat B."/>
            <person name="Grigoriev I.V."/>
            <person name="Hibbett D.S."/>
            <person name="Martin F."/>
            <person name="Nordberg H.P."/>
            <person name="Cantor M.N."/>
            <person name="Hua S.X."/>
        </authorList>
    </citation>
    <scope>NUCLEOTIDE SEQUENCE [LARGE SCALE GENOMIC DNA]</scope>
    <source>
        <strain evidence="1 2">Ve08.2h10</strain>
    </source>
</reference>